<feature type="domain" description="Protein FecR C-terminal" evidence="3">
    <location>
        <begin position="269"/>
        <end position="335"/>
    </location>
</feature>
<name>F3PSB3_9BACE</name>
<dbReference type="FunFam" id="2.60.120.1440:FF:000001">
    <property type="entry name" value="Putative anti-sigma factor"/>
    <property type="match status" value="1"/>
</dbReference>
<evidence type="ECO:0000313" key="5">
    <source>
        <dbReference type="Proteomes" id="UP000003416"/>
    </source>
</evidence>
<dbReference type="Pfam" id="PF16344">
    <property type="entry name" value="FecR_C"/>
    <property type="match status" value="1"/>
</dbReference>
<dbReference type="PANTHER" id="PTHR30273">
    <property type="entry name" value="PERIPLASMIC SIGNAL SENSOR AND SIGMA FACTOR ACTIVATOR FECR-RELATED"/>
    <property type="match status" value="1"/>
</dbReference>
<gene>
    <name evidence="4" type="ORF">HMPREF9446_01647</name>
</gene>
<dbReference type="Proteomes" id="UP000003416">
    <property type="component" value="Unassembled WGS sequence"/>
</dbReference>
<evidence type="ECO:0000313" key="4">
    <source>
        <dbReference type="EMBL" id="EGF57567.1"/>
    </source>
</evidence>
<dbReference type="EMBL" id="AFBN01000028">
    <property type="protein sequence ID" value="EGF57567.1"/>
    <property type="molecule type" value="Genomic_DNA"/>
</dbReference>
<dbReference type="AlphaFoldDB" id="F3PSB3"/>
<evidence type="ECO:0000259" key="2">
    <source>
        <dbReference type="Pfam" id="PF04773"/>
    </source>
</evidence>
<dbReference type="InterPro" id="IPR006860">
    <property type="entry name" value="FecR"/>
</dbReference>
<feature type="transmembrane region" description="Helical" evidence="1">
    <location>
        <begin position="97"/>
        <end position="115"/>
    </location>
</feature>
<sequence>MSKERKNMVKREEIEDLLLQYYEGVTTEEESRWIEEWLSASDENRKMGRHIQTITLAANVAQVSSKIDVKKALASTHRKMRHKKTGRYQRFFRGMQRAAAILFVPLLVSWCVLYRDSDSRMAEMIEVRTNPGMTTSIDLPDGSVVVLNSSSSLQYPSRFSAQERKVKLVGEAFFSVVKDDEKPFVVDALNRSEIIVHGTEFNVDAYRENKIVQTTLVSGKVSFAYLDGERKKSLLMQPGQKAIYDIEQNKVVVKKANVDVETCWKDGCLIFKNTPFEDVLKELSKRYNVTFVLKNPALKYNSFTATFVRQRLERILEIFRISSNIQFKFVEDDNINTEKQIIEVY</sequence>
<dbReference type="GO" id="GO:0016989">
    <property type="term" value="F:sigma factor antagonist activity"/>
    <property type="evidence" value="ECO:0007669"/>
    <property type="project" value="TreeGrafter"/>
</dbReference>
<comment type="caution">
    <text evidence="4">The sequence shown here is derived from an EMBL/GenBank/DDBJ whole genome shotgun (WGS) entry which is preliminary data.</text>
</comment>
<dbReference type="Gene3D" id="2.60.120.1440">
    <property type="match status" value="1"/>
</dbReference>
<dbReference type="eggNOG" id="COG3712">
    <property type="taxonomic scope" value="Bacteria"/>
</dbReference>
<dbReference type="PIRSF" id="PIRSF018266">
    <property type="entry name" value="FecR"/>
    <property type="match status" value="1"/>
</dbReference>
<proteinExistence type="predicted"/>
<organism evidence="4 5">
    <name type="scientific">Bacteroides fluxus YIT 12057</name>
    <dbReference type="NCBI Taxonomy" id="763034"/>
    <lineage>
        <taxon>Bacteria</taxon>
        <taxon>Pseudomonadati</taxon>
        <taxon>Bacteroidota</taxon>
        <taxon>Bacteroidia</taxon>
        <taxon>Bacteroidales</taxon>
        <taxon>Bacteroidaceae</taxon>
        <taxon>Bacteroides</taxon>
    </lineage>
</organism>
<keyword evidence="1" id="KW-0472">Membrane</keyword>
<evidence type="ECO:0000259" key="3">
    <source>
        <dbReference type="Pfam" id="PF16344"/>
    </source>
</evidence>
<dbReference type="Pfam" id="PF04773">
    <property type="entry name" value="FecR"/>
    <property type="match status" value="1"/>
</dbReference>
<accession>F3PSB3</accession>
<keyword evidence="1" id="KW-1133">Transmembrane helix</keyword>
<dbReference type="STRING" id="763034.HMPREF9446_01647"/>
<reference evidence="4 5" key="1">
    <citation type="submission" date="2011-02" db="EMBL/GenBank/DDBJ databases">
        <authorList>
            <person name="Weinstock G."/>
            <person name="Sodergren E."/>
            <person name="Clifton S."/>
            <person name="Fulton L."/>
            <person name="Fulton B."/>
            <person name="Courtney L."/>
            <person name="Fronick C."/>
            <person name="Harrison M."/>
            <person name="Strong C."/>
            <person name="Farmer C."/>
            <person name="Delahaunty K."/>
            <person name="Markovic C."/>
            <person name="Hall O."/>
            <person name="Minx P."/>
            <person name="Tomlinson C."/>
            <person name="Mitreva M."/>
            <person name="Hou S."/>
            <person name="Chen J."/>
            <person name="Wollam A."/>
            <person name="Pepin K.H."/>
            <person name="Johnson M."/>
            <person name="Bhonagiri V."/>
            <person name="Zhang X."/>
            <person name="Suruliraj S."/>
            <person name="Warren W."/>
            <person name="Chinwalla A."/>
            <person name="Mardis E.R."/>
            <person name="Wilson R.K."/>
        </authorList>
    </citation>
    <scope>NUCLEOTIDE SEQUENCE [LARGE SCALE GENOMIC DNA]</scope>
    <source>
        <strain evidence="4 5">YIT 12057</strain>
    </source>
</reference>
<dbReference type="Gene3D" id="3.55.50.30">
    <property type="match status" value="1"/>
</dbReference>
<keyword evidence="5" id="KW-1185">Reference proteome</keyword>
<dbReference type="InterPro" id="IPR012373">
    <property type="entry name" value="Ferrdict_sens_TM"/>
</dbReference>
<protein>
    <submittedName>
        <fullName evidence="4">Sigma factor regulatory protein, FecR/PupR family</fullName>
    </submittedName>
</protein>
<keyword evidence="1" id="KW-0812">Transmembrane</keyword>
<dbReference type="PANTHER" id="PTHR30273:SF2">
    <property type="entry name" value="PROTEIN FECR"/>
    <property type="match status" value="1"/>
</dbReference>
<dbReference type="InterPro" id="IPR032508">
    <property type="entry name" value="FecR_C"/>
</dbReference>
<dbReference type="HOGENOM" id="CLU_050192_2_3_10"/>
<feature type="domain" description="FecR protein" evidence="2">
    <location>
        <begin position="126"/>
        <end position="221"/>
    </location>
</feature>
<evidence type="ECO:0000256" key="1">
    <source>
        <dbReference type="SAM" id="Phobius"/>
    </source>
</evidence>